<protein>
    <submittedName>
        <fullName evidence="4">Glycosyltransferase WbuB</fullName>
    </submittedName>
</protein>
<gene>
    <name evidence="4" type="ORF">DCF25_08795</name>
</gene>
<dbReference type="InterPro" id="IPR001296">
    <property type="entry name" value="Glyco_trans_1"/>
</dbReference>
<evidence type="ECO:0000313" key="5">
    <source>
        <dbReference type="Proteomes" id="UP000249354"/>
    </source>
</evidence>
<dbReference type="CDD" id="cd03794">
    <property type="entry name" value="GT4_WbuB-like"/>
    <property type="match status" value="1"/>
</dbReference>
<dbReference type="Pfam" id="PF00534">
    <property type="entry name" value="Glycos_transf_1"/>
    <property type="match status" value="1"/>
</dbReference>
<dbReference type="EMBL" id="QBMC01000046">
    <property type="protein sequence ID" value="PZO19286.1"/>
    <property type="molecule type" value="Genomic_DNA"/>
</dbReference>
<dbReference type="PANTHER" id="PTHR46401">
    <property type="entry name" value="GLYCOSYLTRANSFERASE WBBK-RELATED"/>
    <property type="match status" value="1"/>
</dbReference>
<organism evidence="4 5">
    <name type="scientific">Leptolyngbya foveolarum</name>
    <dbReference type="NCBI Taxonomy" id="47253"/>
    <lineage>
        <taxon>Bacteria</taxon>
        <taxon>Bacillati</taxon>
        <taxon>Cyanobacteriota</taxon>
        <taxon>Cyanophyceae</taxon>
        <taxon>Leptolyngbyales</taxon>
        <taxon>Leptolyngbyaceae</taxon>
        <taxon>Leptolyngbya group</taxon>
        <taxon>Leptolyngbya</taxon>
    </lineage>
</organism>
<reference evidence="5" key="1">
    <citation type="submission" date="2018-04" db="EMBL/GenBank/DDBJ databases">
        <authorList>
            <person name="Cornet L."/>
        </authorList>
    </citation>
    <scope>NUCLEOTIDE SEQUENCE [LARGE SCALE GENOMIC DNA]</scope>
</reference>
<evidence type="ECO:0000313" key="4">
    <source>
        <dbReference type="EMBL" id="PZO19286.1"/>
    </source>
</evidence>
<evidence type="ECO:0000259" key="3">
    <source>
        <dbReference type="Pfam" id="PF13439"/>
    </source>
</evidence>
<dbReference type="GO" id="GO:0016757">
    <property type="term" value="F:glycosyltransferase activity"/>
    <property type="evidence" value="ECO:0007669"/>
    <property type="project" value="InterPro"/>
</dbReference>
<proteinExistence type="predicted"/>
<accession>A0A2W4UDB2</accession>
<dbReference type="PANTHER" id="PTHR46401:SF2">
    <property type="entry name" value="GLYCOSYLTRANSFERASE WBBK-RELATED"/>
    <property type="match status" value="1"/>
</dbReference>
<evidence type="ECO:0000259" key="2">
    <source>
        <dbReference type="Pfam" id="PF00534"/>
    </source>
</evidence>
<keyword evidence="1 4" id="KW-0808">Transferase</keyword>
<dbReference type="Proteomes" id="UP000249354">
    <property type="component" value="Unassembled WGS sequence"/>
</dbReference>
<dbReference type="AlphaFoldDB" id="A0A2W4UDB2"/>
<dbReference type="InterPro" id="IPR028098">
    <property type="entry name" value="Glyco_trans_4-like_N"/>
</dbReference>
<feature type="domain" description="Glycosyl transferase family 1" evidence="2">
    <location>
        <begin position="206"/>
        <end position="375"/>
    </location>
</feature>
<dbReference type="Pfam" id="PF13439">
    <property type="entry name" value="Glyco_transf_4"/>
    <property type="match status" value="1"/>
</dbReference>
<sequence>MILTQFFPPDFAATGQLIEELVKQLEQQNVAVSVFTGQPGYAFAEGDAPKIEQSERVRVMRSRASQLMPKKGKALNGLLFAIRAVFHLMMQARQHQVLLVTTAPPFLPVIGYVANLFLGIPYVCLLYDLYPDIAIELDIVKATHPIAQLWQFVNKQVWKRSAQIIVLSSSMKERIVAHCPEVEAKISIIHSWSNAEQIVPREKQDNWFAKAHDLVDPFVVLYSGNMGRCHDVDTLFEAAQLLKDESILFVCIGGGAKRHLLIEKVQNAALRNFKFLPYQEKSALPYSLTASDLSLVSVAPGMAGLVAPSKIYPAMAAGRPISVICPPNSYLNELLATAGCGSTFDNDNAGDLADFILELSQDRERVKRLGSSGRRYLEGHFTPKIVSQEYLKVLQAAV</sequence>
<name>A0A2W4UDB2_9CYAN</name>
<dbReference type="GO" id="GO:0009103">
    <property type="term" value="P:lipopolysaccharide biosynthetic process"/>
    <property type="evidence" value="ECO:0007669"/>
    <property type="project" value="TreeGrafter"/>
</dbReference>
<feature type="domain" description="Glycosyltransferase subfamily 4-like N-terminal" evidence="3">
    <location>
        <begin position="17"/>
        <end position="190"/>
    </location>
</feature>
<comment type="caution">
    <text evidence="4">The sequence shown here is derived from an EMBL/GenBank/DDBJ whole genome shotgun (WGS) entry which is preliminary data.</text>
</comment>
<dbReference type="SUPFAM" id="SSF53756">
    <property type="entry name" value="UDP-Glycosyltransferase/glycogen phosphorylase"/>
    <property type="match status" value="1"/>
</dbReference>
<evidence type="ECO:0000256" key="1">
    <source>
        <dbReference type="ARBA" id="ARBA00022679"/>
    </source>
</evidence>
<dbReference type="Gene3D" id="3.40.50.2000">
    <property type="entry name" value="Glycogen Phosphorylase B"/>
    <property type="match status" value="2"/>
</dbReference>
<reference evidence="4 5" key="2">
    <citation type="submission" date="2018-06" db="EMBL/GenBank/DDBJ databases">
        <title>Metagenomic assembly of (sub)arctic Cyanobacteria and their associated microbiome from non-axenic cultures.</title>
        <authorList>
            <person name="Baurain D."/>
        </authorList>
    </citation>
    <scope>NUCLEOTIDE SEQUENCE [LARGE SCALE GENOMIC DNA]</scope>
    <source>
        <strain evidence="4">ULC129bin1</strain>
    </source>
</reference>